<sequence length="237" mass="27025">MYLLVYFIANKQSAIITEGCVDKVSTKLKKIEKNIIVQVIKGDQQGEAKVVHVGNNKGHLEKLLSRVNLETGILKIEKVPKKNLQNDHSVKKPRKIPTTSTIISQSARNTTIQQLNHYFTSPYQEEQEATCIQKTTDVEKEILSVDQITCTENTDNSQWQSLNENLVDVSDKDPIDCECSDIPATPETVIILKKILLCVRRRLKQNKQSMETNETSKIESEKKPEWQHITEGKVRKN</sequence>
<evidence type="ECO:0000313" key="3">
    <source>
        <dbReference type="Proteomes" id="UP000639338"/>
    </source>
</evidence>
<dbReference type="EMBL" id="JACMRX010000005">
    <property type="protein sequence ID" value="KAF7988892.1"/>
    <property type="molecule type" value="Genomic_DNA"/>
</dbReference>
<dbReference type="AlphaFoldDB" id="A0A835CM42"/>
<dbReference type="Proteomes" id="UP000639338">
    <property type="component" value="Unassembled WGS sequence"/>
</dbReference>
<comment type="caution">
    <text evidence="2">The sequence shown here is derived from an EMBL/GenBank/DDBJ whole genome shotgun (WGS) entry which is preliminary data.</text>
</comment>
<reference evidence="2 3" key="1">
    <citation type="submission" date="2020-08" db="EMBL/GenBank/DDBJ databases">
        <title>Aphidius gifuensis genome sequencing and assembly.</title>
        <authorList>
            <person name="Du Z."/>
        </authorList>
    </citation>
    <scope>NUCLEOTIDE SEQUENCE [LARGE SCALE GENOMIC DNA]</scope>
    <source>
        <strain evidence="2">YNYX2018</strain>
        <tissue evidence="2">Adults</tissue>
    </source>
</reference>
<feature type="region of interest" description="Disordered" evidence="1">
    <location>
        <begin position="208"/>
        <end position="237"/>
    </location>
</feature>
<keyword evidence="3" id="KW-1185">Reference proteome</keyword>
<proteinExistence type="predicted"/>
<accession>A0A835CM42</accession>
<protein>
    <submittedName>
        <fullName evidence="2">Uncharacterized protein</fullName>
    </submittedName>
</protein>
<organism evidence="2 3">
    <name type="scientific">Aphidius gifuensis</name>
    <name type="common">Parasitoid wasp</name>
    <dbReference type="NCBI Taxonomy" id="684658"/>
    <lineage>
        <taxon>Eukaryota</taxon>
        <taxon>Metazoa</taxon>
        <taxon>Ecdysozoa</taxon>
        <taxon>Arthropoda</taxon>
        <taxon>Hexapoda</taxon>
        <taxon>Insecta</taxon>
        <taxon>Pterygota</taxon>
        <taxon>Neoptera</taxon>
        <taxon>Endopterygota</taxon>
        <taxon>Hymenoptera</taxon>
        <taxon>Apocrita</taxon>
        <taxon>Ichneumonoidea</taxon>
        <taxon>Braconidae</taxon>
        <taxon>Aphidiinae</taxon>
        <taxon>Aphidius</taxon>
    </lineage>
</organism>
<evidence type="ECO:0000313" key="2">
    <source>
        <dbReference type="EMBL" id="KAF7988892.1"/>
    </source>
</evidence>
<feature type="compositionally biased region" description="Basic and acidic residues" evidence="1">
    <location>
        <begin position="214"/>
        <end position="237"/>
    </location>
</feature>
<name>A0A835CM42_APHGI</name>
<gene>
    <name evidence="2" type="ORF">HCN44_007202</name>
</gene>
<evidence type="ECO:0000256" key="1">
    <source>
        <dbReference type="SAM" id="MobiDB-lite"/>
    </source>
</evidence>